<organism evidence="7 8">
    <name type="scientific">Anncaliia algerae PRA339</name>
    <dbReference type="NCBI Taxonomy" id="1288291"/>
    <lineage>
        <taxon>Eukaryota</taxon>
        <taxon>Fungi</taxon>
        <taxon>Fungi incertae sedis</taxon>
        <taxon>Microsporidia</taxon>
        <taxon>Tubulinosematoidea</taxon>
        <taxon>Tubulinosematidae</taxon>
        <taxon>Anncaliia</taxon>
    </lineage>
</organism>
<dbReference type="EC" id="3.1.3.16" evidence="5"/>
<dbReference type="SUPFAM" id="SSF56300">
    <property type="entry name" value="Metallo-dependent phosphatases"/>
    <property type="match status" value="1"/>
</dbReference>
<sequence length="301" mass="34429">MLDHCIEKLFNCEFLSTFEVKAVCKMATDIFIKEPNVLELSAPITICGDIHGQFFDLIELFRIGGTPPDTKYLFLGDYVDRGHHSVETFSLLICLKIKYPTRIFLLRGNHESRQITQVYGFYDECLRKYGGVEIWKVFTDLFDLLPLSAIVGNEIFCCHGGLSPSFETIEEIQNLDRKVEVPHAGSMCDLLWSDPDNINGWGDSPRGAGYLFGEDKTFNFNKKNGLKMICRAHQLAMDGVNFNHDNQCITIFSAPNYCYRCGNIATLMELDEYSQFEFTKFEPAPKIEEDVIVNKLPDYFL</sequence>
<dbReference type="OrthoDB" id="1930084at2759"/>
<reference evidence="7 8" key="2">
    <citation type="submission" date="2014-03" db="EMBL/GenBank/DDBJ databases">
        <title>The Genome Sequence of Anncaliia algerae insect isolate PRA339.</title>
        <authorList>
            <consortium name="The Broad Institute Genome Sequencing Platform"/>
            <consortium name="The Broad Institute Genome Sequencing Center for Infectious Disease"/>
            <person name="Cuomo C."/>
            <person name="Becnel J."/>
            <person name="Sanscrainte N."/>
            <person name="Walker B."/>
            <person name="Young S.K."/>
            <person name="Zeng Q."/>
            <person name="Gargeya S."/>
            <person name="Fitzgerald M."/>
            <person name="Haas B."/>
            <person name="Abouelleil A."/>
            <person name="Alvarado L."/>
            <person name="Arachchi H.M."/>
            <person name="Berlin A.M."/>
            <person name="Chapman S.B."/>
            <person name="Dewar J."/>
            <person name="Goldberg J."/>
            <person name="Griggs A."/>
            <person name="Gujja S."/>
            <person name="Hansen M."/>
            <person name="Howarth C."/>
            <person name="Imamovic A."/>
            <person name="Larimer J."/>
            <person name="McCowan C."/>
            <person name="Murphy C."/>
            <person name="Neiman D."/>
            <person name="Pearson M."/>
            <person name="Priest M."/>
            <person name="Roberts A."/>
            <person name="Saif S."/>
            <person name="Shea T."/>
            <person name="Sisk P."/>
            <person name="Sykes S."/>
            <person name="Wortman J."/>
            <person name="Nusbaum C."/>
            <person name="Birren B."/>
        </authorList>
    </citation>
    <scope>NUCLEOTIDE SEQUENCE [LARGE SCALE GENOMIC DNA]</scope>
    <source>
        <strain evidence="7 8">PRA339</strain>
    </source>
</reference>
<comment type="similarity">
    <text evidence="5">Belongs to the PPP phosphatase family.</text>
</comment>
<keyword evidence="2 5" id="KW-0378">Hydrolase</keyword>
<evidence type="ECO:0000313" key="8">
    <source>
        <dbReference type="Proteomes" id="UP000030655"/>
    </source>
</evidence>
<name>A0A059F1X5_9MICR</name>
<dbReference type="InterPro" id="IPR006186">
    <property type="entry name" value="Ser/Thr-sp_prot-phosphatase"/>
</dbReference>
<dbReference type="SMART" id="SM00156">
    <property type="entry name" value="PP2Ac"/>
    <property type="match status" value="1"/>
</dbReference>
<dbReference type="HOGENOM" id="CLU_004962_8_1_1"/>
<dbReference type="GO" id="GO:0046872">
    <property type="term" value="F:metal ion binding"/>
    <property type="evidence" value="ECO:0007669"/>
    <property type="project" value="UniProtKB-KW"/>
</dbReference>
<dbReference type="PRINTS" id="PR00114">
    <property type="entry name" value="STPHPHTASE"/>
</dbReference>
<dbReference type="GO" id="GO:0004722">
    <property type="term" value="F:protein serine/threonine phosphatase activity"/>
    <property type="evidence" value="ECO:0007669"/>
    <property type="project" value="UniProtKB-EC"/>
</dbReference>
<evidence type="ECO:0000256" key="5">
    <source>
        <dbReference type="RuleBase" id="RU004273"/>
    </source>
</evidence>
<dbReference type="InterPro" id="IPR004843">
    <property type="entry name" value="Calcineurin-like_PHP"/>
</dbReference>
<evidence type="ECO:0000256" key="3">
    <source>
        <dbReference type="ARBA" id="ARBA00023211"/>
    </source>
</evidence>
<evidence type="ECO:0000259" key="6">
    <source>
        <dbReference type="PROSITE" id="PS00125"/>
    </source>
</evidence>
<dbReference type="InterPro" id="IPR047129">
    <property type="entry name" value="PPA2-like"/>
</dbReference>
<protein>
    <recommendedName>
        <fullName evidence="5">Serine/threonine-protein phosphatase</fullName>
        <ecNumber evidence="5">3.1.3.16</ecNumber>
    </recommendedName>
</protein>
<evidence type="ECO:0000256" key="4">
    <source>
        <dbReference type="ARBA" id="ARBA00048336"/>
    </source>
</evidence>
<dbReference type="Pfam" id="PF00149">
    <property type="entry name" value="Metallophos"/>
    <property type="match status" value="1"/>
</dbReference>
<dbReference type="CDD" id="cd07415">
    <property type="entry name" value="MPP_PP2A_PP4_PP6"/>
    <property type="match status" value="1"/>
</dbReference>
<dbReference type="STRING" id="1288291.A0A059F1X5"/>
<accession>A0A059F1X5</accession>
<dbReference type="PANTHER" id="PTHR45619">
    <property type="entry name" value="SERINE/THREONINE-PROTEIN PHOSPHATASE PP2A-RELATED"/>
    <property type="match status" value="1"/>
</dbReference>
<comment type="catalytic activity">
    <reaction evidence="4 5">
        <text>O-phospho-L-threonyl-[protein] + H2O = L-threonyl-[protein] + phosphate</text>
        <dbReference type="Rhea" id="RHEA:47004"/>
        <dbReference type="Rhea" id="RHEA-COMP:11060"/>
        <dbReference type="Rhea" id="RHEA-COMP:11605"/>
        <dbReference type="ChEBI" id="CHEBI:15377"/>
        <dbReference type="ChEBI" id="CHEBI:30013"/>
        <dbReference type="ChEBI" id="CHEBI:43474"/>
        <dbReference type="ChEBI" id="CHEBI:61977"/>
        <dbReference type="EC" id="3.1.3.16"/>
    </reaction>
</comment>
<dbReference type="VEuPathDB" id="MicrosporidiaDB:H312_01501"/>
<dbReference type="Gene3D" id="3.60.21.10">
    <property type="match status" value="1"/>
</dbReference>
<feature type="domain" description="Serine/threonine specific protein phosphatases" evidence="6">
    <location>
        <begin position="106"/>
        <end position="111"/>
    </location>
</feature>
<dbReference type="PROSITE" id="PS00125">
    <property type="entry name" value="SER_THR_PHOSPHATASE"/>
    <property type="match status" value="1"/>
</dbReference>
<dbReference type="InterPro" id="IPR029052">
    <property type="entry name" value="Metallo-depent_PP-like"/>
</dbReference>
<dbReference type="EMBL" id="KK365151">
    <property type="protein sequence ID" value="KCZ81077.1"/>
    <property type="molecule type" value="Genomic_DNA"/>
</dbReference>
<keyword evidence="1" id="KW-0479">Metal-binding</keyword>
<proteinExistence type="inferred from homology"/>
<dbReference type="Proteomes" id="UP000030655">
    <property type="component" value="Unassembled WGS sequence"/>
</dbReference>
<gene>
    <name evidence="7" type="ORF">H312_01501</name>
</gene>
<evidence type="ECO:0000256" key="2">
    <source>
        <dbReference type="ARBA" id="ARBA00022801"/>
    </source>
</evidence>
<keyword evidence="8" id="KW-1185">Reference proteome</keyword>
<evidence type="ECO:0000313" key="7">
    <source>
        <dbReference type="EMBL" id="KCZ81077.1"/>
    </source>
</evidence>
<reference evidence="8" key="1">
    <citation type="submission" date="2013-02" db="EMBL/GenBank/DDBJ databases">
        <authorList>
            <consortium name="The Broad Institute Genome Sequencing Platform"/>
            <person name="Cuomo C."/>
            <person name="Becnel J."/>
            <person name="Sanscrainte N."/>
            <person name="Walker B."/>
            <person name="Young S.K."/>
            <person name="Zeng Q."/>
            <person name="Gargeya S."/>
            <person name="Fitzgerald M."/>
            <person name="Haas B."/>
            <person name="Abouelleil A."/>
            <person name="Alvarado L."/>
            <person name="Arachchi H.M."/>
            <person name="Berlin A.M."/>
            <person name="Chapman S.B."/>
            <person name="Dewar J."/>
            <person name="Goldberg J."/>
            <person name="Griggs A."/>
            <person name="Gujja S."/>
            <person name="Hansen M."/>
            <person name="Howarth C."/>
            <person name="Imamovic A."/>
            <person name="Larimer J."/>
            <person name="McCowan C."/>
            <person name="Murphy C."/>
            <person name="Neiman D."/>
            <person name="Pearson M."/>
            <person name="Priest M."/>
            <person name="Roberts A."/>
            <person name="Saif S."/>
            <person name="Shea T."/>
            <person name="Sisk P."/>
            <person name="Sykes S."/>
            <person name="Wortman J."/>
            <person name="Nusbaum C."/>
            <person name="Birren B."/>
        </authorList>
    </citation>
    <scope>NUCLEOTIDE SEQUENCE [LARGE SCALE GENOMIC DNA]</scope>
    <source>
        <strain evidence="8">PRA339</strain>
    </source>
</reference>
<dbReference type="AlphaFoldDB" id="A0A059F1X5"/>
<evidence type="ECO:0000256" key="1">
    <source>
        <dbReference type="ARBA" id="ARBA00022723"/>
    </source>
</evidence>
<keyword evidence="3" id="KW-0464">Manganese</keyword>